<dbReference type="RefSeq" id="WP_180570576.1">
    <property type="nucleotide sequence ID" value="NZ_JACCKB010000045.1"/>
</dbReference>
<name>A0A853IF17_9GAMM</name>
<sequence length="321" mass="36039">MAAKIKSIYYYFRFIKNRFISFFTCLITTLILINASATEQRLTSSLIWMGCGVSLKAYMSEVAKAFSEKTGIPIRMAGGGATKGIRLAATSVADIGGTCRHKLTNSKGKVIDKEKQATLFPVAWDALVIIINKNNPVKSISEQQLKNIFSGKIKNWNELGGKNLPIHVVVRAGKSSGVGLMFRLMVFKDPNYEFPSSVLIRKSTGPIERYVMKTINAIAIDGISSARKQDLKYLSLNNIEPTKENIMSGAYEFYRPLYISIHNTPSAYAREFVNYILSKEGQSIISKAGTINLEEGRKLEHLWLNKCYRMLDQEHSECTYF</sequence>
<reference evidence="3 4" key="1">
    <citation type="submission" date="2020-07" db="EMBL/GenBank/DDBJ databases">
        <title>Endozoicomonas sp. nov., isolated from sediment.</title>
        <authorList>
            <person name="Gu T."/>
        </authorList>
    </citation>
    <scope>NUCLEOTIDE SEQUENCE [LARGE SCALE GENOMIC DNA]</scope>
    <source>
        <strain evidence="3 4">SM1973</strain>
    </source>
</reference>
<protein>
    <submittedName>
        <fullName evidence="3">Phosphate ABC transporter substrate-binding protein</fullName>
    </submittedName>
</protein>
<dbReference type="EMBL" id="JACCKB010000045">
    <property type="protein sequence ID" value="NYZ68571.1"/>
    <property type="molecule type" value="Genomic_DNA"/>
</dbReference>
<dbReference type="InterPro" id="IPR024370">
    <property type="entry name" value="PBP_domain"/>
</dbReference>
<comment type="caution">
    <text evidence="3">The sequence shown here is derived from an EMBL/GenBank/DDBJ whole genome shotgun (WGS) entry which is preliminary data.</text>
</comment>
<dbReference type="PANTHER" id="PTHR30570">
    <property type="entry name" value="PERIPLASMIC PHOSPHATE BINDING COMPONENT OF PHOSPHATE ABC TRANSPORTER"/>
    <property type="match status" value="1"/>
</dbReference>
<evidence type="ECO:0000259" key="2">
    <source>
        <dbReference type="Pfam" id="PF12849"/>
    </source>
</evidence>
<dbReference type="InterPro" id="IPR050811">
    <property type="entry name" value="Phosphate_ABC_transporter"/>
</dbReference>
<evidence type="ECO:0000313" key="3">
    <source>
        <dbReference type="EMBL" id="NYZ68571.1"/>
    </source>
</evidence>
<dbReference type="Pfam" id="PF12849">
    <property type="entry name" value="PBP_like_2"/>
    <property type="match status" value="1"/>
</dbReference>
<keyword evidence="1" id="KW-0732">Signal</keyword>
<dbReference type="Proteomes" id="UP000569732">
    <property type="component" value="Unassembled WGS sequence"/>
</dbReference>
<dbReference type="AlphaFoldDB" id="A0A853IF17"/>
<dbReference type="CDD" id="cd13653">
    <property type="entry name" value="PBP2_phosphate_like_1"/>
    <property type="match status" value="1"/>
</dbReference>
<feature type="domain" description="PBP" evidence="2">
    <location>
        <begin position="53"/>
        <end position="280"/>
    </location>
</feature>
<dbReference type="SUPFAM" id="SSF53850">
    <property type="entry name" value="Periplasmic binding protein-like II"/>
    <property type="match status" value="1"/>
</dbReference>
<dbReference type="PANTHER" id="PTHR30570:SF1">
    <property type="entry name" value="PHOSPHATE-BINDING PROTEIN PSTS"/>
    <property type="match status" value="1"/>
</dbReference>
<evidence type="ECO:0000313" key="4">
    <source>
        <dbReference type="Proteomes" id="UP000569732"/>
    </source>
</evidence>
<proteinExistence type="predicted"/>
<gene>
    <name evidence="3" type="ORF">H0A36_21380</name>
</gene>
<accession>A0A853IF17</accession>
<dbReference type="Gene3D" id="3.40.190.10">
    <property type="entry name" value="Periplasmic binding protein-like II"/>
    <property type="match status" value="2"/>
</dbReference>
<keyword evidence="4" id="KW-1185">Reference proteome</keyword>
<organism evidence="3 4">
    <name type="scientific">Spartinivicinus marinus</name>
    <dbReference type="NCBI Taxonomy" id="2994442"/>
    <lineage>
        <taxon>Bacteria</taxon>
        <taxon>Pseudomonadati</taxon>
        <taxon>Pseudomonadota</taxon>
        <taxon>Gammaproteobacteria</taxon>
        <taxon>Oceanospirillales</taxon>
        <taxon>Zooshikellaceae</taxon>
        <taxon>Spartinivicinus</taxon>
    </lineage>
</organism>
<evidence type="ECO:0000256" key="1">
    <source>
        <dbReference type="ARBA" id="ARBA00022729"/>
    </source>
</evidence>